<feature type="domain" description="PLD phosphodiesterase" evidence="7">
    <location>
        <begin position="148"/>
        <end position="175"/>
    </location>
</feature>
<evidence type="ECO:0000256" key="2">
    <source>
        <dbReference type="ARBA" id="ARBA00008664"/>
    </source>
</evidence>
<evidence type="ECO:0000256" key="4">
    <source>
        <dbReference type="ARBA" id="ARBA00022801"/>
    </source>
</evidence>
<evidence type="ECO:0000313" key="9">
    <source>
        <dbReference type="Proteomes" id="UP000261948"/>
    </source>
</evidence>
<sequence>MTILKRREIRAAVVLTLVYTIVTNATAFDYVGIFQSAAKAVHSVAPGLDQTPVPGAAGKVEVGFSPEGSALALVLKTINSSTKSLDVMAYSFTSSEVTRALINARRRGVQVRVLVDEKQNITSQGSKYALSALSSLLTAGAEVRINGQFAIFHDKVIISDGAHVQTGSFNYSKAAAHSNSENVVVLWGTPVIASQYSAHFNGRWNHGKAFTGRP</sequence>
<dbReference type="SMART" id="SM00155">
    <property type="entry name" value="PLDc"/>
    <property type="match status" value="1"/>
</dbReference>
<dbReference type="Gene3D" id="3.30.870.10">
    <property type="entry name" value="Endonuclease Chain A"/>
    <property type="match status" value="1"/>
</dbReference>
<proteinExistence type="inferred from homology"/>
<dbReference type="PROSITE" id="PS50035">
    <property type="entry name" value="PLD"/>
    <property type="match status" value="1"/>
</dbReference>
<protein>
    <recommendedName>
        <fullName evidence="3">phospholipase D</fullName>
        <ecNumber evidence="3">3.1.4.4</ecNumber>
    </recommendedName>
</protein>
<dbReference type="Proteomes" id="UP000261948">
    <property type="component" value="Unassembled WGS sequence"/>
</dbReference>
<comment type="similarity">
    <text evidence="2">Belongs to the phospholipase D family.</text>
</comment>
<reference evidence="8 9" key="1">
    <citation type="submission" date="2018-08" db="EMBL/GenBank/DDBJ databases">
        <title>Comamonas testosteroni strain SWCO2.</title>
        <authorList>
            <person name="Jiang N."/>
            <person name="Zhang X.Z."/>
        </authorList>
    </citation>
    <scope>NUCLEOTIDE SEQUENCE [LARGE SCALE GENOMIC DNA]</scope>
    <source>
        <strain evidence="8 9">SWCO2</strain>
    </source>
</reference>
<evidence type="ECO:0000313" key="8">
    <source>
        <dbReference type="EMBL" id="RGE41376.1"/>
    </source>
</evidence>
<dbReference type="AlphaFoldDB" id="A0A373FB42"/>
<evidence type="ECO:0000256" key="5">
    <source>
        <dbReference type="ARBA" id="ARBA00022963"/>
    </source>
</evidence>
<evidence type="ECO:0000256" key="6">
    <source>
        <dbReference type="ARBA" id="ARBA00023098"/>
    </source>
</evidence>
<evidence type="ECO:0000256" key="1">
    <source>
        <dbReference type="ARBA" id="ARBA00000798"/>
    </source>
</evidence>
<dbReference type="PANTHER" id="PTHR43856">
    <property type="entry name" value="CARDIOLIPIN HYDROLASE"/>
    <property type="match status" value="1"/>
</dbReference>
<dbReference type="GO" id="GO:0016891">
    <property type="term" value="F:RNA endonuclease activity producing 5'-phosphomonoesters, hydrolytic mechanism"/>
    <property type="evidence" value="ECO:0007669"/>
    <property type="project" value="TreeGrafter"/>
</dbReference>
<dbReference type="SUPFAM" id="SSF56024">
    <property type="entry name" value="Phospholipase D/nuclease"/>
    <property type="match status" value="1"/>
</dbReference>
<evidence type="ECO:0000259" key="7">
    <source>
        <dbReference type="PROSITE" id="PS50035"/>
    </source>
</evidence>
<dbReference type="OrthoDB" id="5294698at2"/>
<gene>
    <name evidence="8" type="ORF">DZC30_18855</name>
</gene>
<dbReference type="GO" id="GO:0016042">
    <property type="term" value="P:lipid catabolic process"/>
    <property type="evidence" value="ECO:0007669"/>
    <property type="project" value="UniProtKB-KW"/>
</dbReference>
<dbReference type="CDD" id="cd09170">
    <property type="entry name" value="PLDc_Nuc"/>
    <property type="match status" value="1"/>
</dbReference>
<dbReference type="GO" id="GO:0004630">
    <property type="term" value="F:phospholipase D activity"/>
    <property type="evidence" value="ECO:0007669"/>
    <property type="project" value="UniProtKB-EC"/>
</dbReference>
<dbReference type="Pfam" id="PF13091">
    <property type="entry name" value="PLDc_2"/>
    <property type="match status" value="1"/>
</dbReference>
<dbReference type="InterPro" id="IPR001736">
    <property type="entry name" value="PLipase_D/transphosphatidylase"/>
</dbReference>
<keyword evidence="4" id="KW-0378">Hydrolase</keyword>
<keyword evidence="9" id="KW-1185">Reference proteome</keyword>
<comment type="catalytic activity">
    <reaction evidence="1">
        <text>a 1,2-diacyl-sn-glycero-3-phosphocholine + H2O = a 1,2-diacyl-sn-glycero-3-phosphate + choline + H(+)</text>
        <dbReference type="Rhea" id="RHEA:14445"/>
        <dbReference type="ChEBI" id="CHEBI:15354"/>
        <dbReference type="ChEBI" id="CHEBI:15377"/>
        <dbReference type="ChEBI" id="CHEBI:15378"/>
        <dbReference type="ChEBI" id="CHEBI:57643"/>
        <dbReference type="ChEBI" id="CHEBI:58608"/>
        <dbReference type="EC" id="3.1.4.4"/>
    </reaction>
</comment>
<dbReference type="EMBL" id="QURR01000029">
    <property type="protein sequence ID" value="RGE41376.1"/>
    <property type="molecule type" value="Genomic_DNA"/>
</dbReference>
<dbReference type="EC" id="3.1.4.4" evidence="3"/>
<accession>A0A373FB42</accession>
<comment type="caution">
    <text evidence="8">The sequence shown here is derived from an EMBL/GenBank/DDBJ whole genome shotgun (WGS) entry which is preliminary data.</text>
</comment>
<dbReference type="InterPro" id="IPR051406">
    <property type="entry name" value="PLD_domain"/>
</dbReference>
<organism evidence="8 9">
    <name type="scientific">Comamonas testosteroni</name>
    <name type="common">Pseudomonas testosteroni</name>
    <dbReference type="NCBI Taxonomy" id="285"/>
    <lineage>
        <taxon>Bacteria</taxon>
        <taxon>Pseudomonadati</taxon>
        <taxon>Pseudomonadota</taxon>
        <taxon>Betaproteobacteria</taxon>
        <taxon>Burkholderiales</taxon>
        <taxon>Comamonadaceae</taxon>
        <taxon>Comamonas</taxon>
    </lineage>
</organism>
<keyword evidence="6" id="KW-0443">Lipid metabolism</keyword>
<dbReference type="GO" id="GO:0006793">
    <property type="term" value="P:phosphorus metabolic process"/>
    <property type="evidence" value="ECO:0007669"/>
    <property type="project" value="UniProtKB-ARBA"/>
</dbReference>
<evidence type="ECO:0000256" key="3">
    <source>
        <dbReference type="ARBA" id="ARBA00012027"/>
    </source>
</evidence>
<name>A0A373FB42_COMTE</name>
<dbReference type="PANTHER" id="PTHR43856:SF1">
    <property type="entry name" value="MITOCHONDRIAL CARDIOLIPIN HYDROLASE"/>
    <property type="match status" value="1"/>
</dbReference>
<keyword evidence="5" id="KW-0442">Lipid degradation</keyword>
<dbReference type="InterPro" id="IPR025202">
    <property type="entry name" value="PLD-like_dom"/>
</dbReference>